<dbReference type="InterPro" id="IPR023214">
    <property type="entry name" value="HAD_sf"/>
</dbReference>
<accession>F0T6Z5</accession>
<dbReference type="STRING" id="877455.Metbo_1273"/>
<dbReference type="RefSeq" id="WP_013644866.1">
    <property type="nucleotide sequence ID" value="NC_015216.1"/>
</dbReference>
<organism evidence="1 2">
    <name type="scientific">Methanobacterium lacus (strain AL-21)</name>
    <dbReference type="NCBI Taxonomy" id="877455"/>
    <lineage>
        <taxon>Archaea</taxon>
        <taxon>Methanobacteriati</taxon>
        <taxon>Methanobacteriota</taxon>
        <taxon>Methanomada group</taxon>
        <taxon>Methanobacteria</taxon>
        <taxon>Methanobacteriales</taxon>
        <taxon>Methanobacteriaceae</taxon>
        <taxon>Methanobacterium</taxon>
    </lineage>
</organism>
<keyword evidence="2" id="KW-1185">Reference proteome</keyword>
<dbReference type="InterPro" id="IPR036412">
    <property type="entry name" value="HAD-like_sf"/>
</dbReference>
<dbReference type="AlphaFoldDB" id="F0T6Z5"/>
<dbReference type="SUPFAM" id="SSF56784">
    <property type="entry name" value="HAD-like"/>
    <property type="match status" value="1"/>
</dbReference>
<proteinExistence type="predicted"/>
<dbReference type="KEGG" id="mel:Metbo_1273"/>
<gene>
    <name evidence="1" type="ordered locus">Metbo_1273</name>
</gene>
<dbReference type="PIRSF" id="PIRSF019370">
    <property type="entry name" value="EhaR"/>
    <property type="match status" value="1"/>
</dbReference>
<protein>
    <submittedName>
        <fullName evidence="1">Uncharacterized protein</fullName>
    </submittedName>
</protein>
<dbReference type="HOGENOM" id="CLU_071768_0_0_2"/>
<dbReference type="eggNOG" id="arCOG01161">
    <property type="taxonomic scope" value="Archaea"/>
</dbReference>
<dbReference type="Proteomes" id="UP000007490">
    <property type="component" value="Chromosome"/>
</dbReference>
<evidence type="ECO:0000313" key="2">
    <source>
        <dbReference type="Proteomes" id="UP000007490"/>
    </source>
</evidence>
<dbReference type="Gene3D" id="3.40.50.1000">
    <property type="entry name" value="HAD superfamily/HAD-like"/>
    <property type="match status" value="1"/>
</dbReference>
<dbReference type="InterPro" id="IPR024196">
    <property type="entry name" value="NiFe_hyd_3_EhaR"/>
</dbReference>
<evidence type="ECO:0000313" key="1">
    <source>
        <dbReference type="EMBL" id="ADZ09515.1"/>
    </source>
</evidence>
<dbReference type="OrthoDB" id="359083at2157"/>
<sequence>MGRKFFVSDCEGPISINDNAFELAGHFIDDGEKFFEIISKYDDVLADVLKRPGYNAGGTLKLIVPFLKAFEANNENIINFSTENVHMINGAVETLNYIKNTMPSFIVSTSYNHYIQALCNVTGFPFENTYSTELDLDLVEISDTEKKTLKQFRSNIIKNPDFDVLEDIFWNKIPKLKSGSLMNMVHPVGGEGKKDAVLDIISKNGFNPSDLFYIGDSITDVQPLRFARENNGISVSFNGNEYAINESEIAVLSENTTITSILADIFNTHGTSTVLEFVELYSENPTKSLEADYVNGDLKNTITKSKLPTVEIVNTDNQEQLIKSSTIIRRKLRGESIGGLG</sequence>
<dbReference type="GeneID" id="10277724"/>
<dbReference type="Gene3D" id="1.10.3870.10">
    <property type="entry name" value="AF1437-like domain superfamily"/>
    <property type="match status" value="1"/>
</dbReference>
<dbReference type="EMBL" id="CP002551">
    <property type="protein sequence ID" value="ADZ09515.1"/>
    <property type="molecule type" value="Genomic_DNA"/>
</dbReference>
<name>F0T6Z5_METLA</name>
<reference evidence="2" key="1">
    <citation type="submission" date="2011-02" db="EMBL/GenBank/DDBJ databases">
        <title>Complete sequence of Methanobacterium sp. AL-21.</title>
        <authorList>
            <consortium name="US DOE Joint Genome Institute"/>
            <person name="Lucas S."/>
            <person name="Copeland A."/>
            <person name="Lapidus A."/>
            <person name="Cheng J.-F."/>
            <person name="Goodwin L."/>
            <person name="Pitluck S."/>
            <person name="Chertkov O."/>
            <person name="Detter J.C."/>
            <person name="Han C."/>
            <person name="Tapia R."/>
            <person name="Land M."/>
            <person name="Hauser L."/>
            <person name="Kyrpides N."/>
            <person name="Ivanova N."/>
            <person name="Mikhailova N."/>
            <person name="Pagani I."/>
            <person name="Cadillo-Quiroz H."/>
            <person name="Imachi H."/>
            <person name="Zinder S."/>
            <person name="Liu W."/>
            <person name="Woyke T."/>
        </authorList>
    </citation>
    <scope>NUCLEOTIDE SEQUENCE [LARGE SCALE GENOMIC DNA]</scope>
    <source>
        <strain evidence="2">AL-21</strain>
    </source>
</reference>
<reference evidence="1 2" key="2">
    <citation type="journal article" date="2014" name="Int. J. Syst. Evol. Microbiol.">
        <title>Methanobacterium paludis sp. nov. and a novel strain of Methanobacterium lacus isolated from northern peatlands.</title>
        <authorList>
            <person name="Cadillo-Quiroz H."/>
            <person name="Brauer S.L."/>
            <person name="Goodson N."/>
            <person name="Yavitt J.B."/>
            <person name="Zinder S.H."/>
        </authorList>
    </citation>
    <scope>NUCLEOTIDE SEQUENCE [LARGE SCALE GENOMIC DNA]</scope>
    <source>
        <strain evidence="1 2">AL-21</strain>
    </source>
</reference>